<accession>A0A9N9PPK2</accession>
<name>A0A9N9PPK2_9HELO</name>
<evidence type="ECO:0000313" key="2">
    <source>
        <dbReference type="Proteomes" id="UP000696280"/>
    </source>
</evidence>
<dbReference type="AlphaFoldDB" id="A0A9N9PPK2"/>
<dbReference type="EMBL" id="CAJVRL010000127">
    <property type="protein sequence ID" value="CAG8962074.1"/>
    <property type="molecule type" value="Genomic_DNA"/>
</dbReference>
<evidence type="ECO:0000313" key="1">
    <source>
        <dbReference type="EMBL" id="CAG8962074.1"/>
    </source>
</evidence>
<reference evidence="1" key="1">
    <citation type="submission" date="2021-07" db="EMBL/GenBank/DDBJ databases">
        <authorList>
            <person name="Durling M."/>
        </authorList>
    </citation>
    <scope>NUCLEOTIDE SEQUENCE</scope>
</reference>
<gene>
    <name evidence="1" type="ORF">HYFRA_00005117</name>
</gene>
<dbReference type="Proteomes" id="UP000696280">
    <property type="component" value="Unassembled WGS sequence"/>
</dbReference>
<proteinExistence type="predicted"/>
<protein>
    <submittedName>
        <fullName evidence="1">Uncharacterized protein</fullName>
    </submittedName>
</protein>
<organism evidence="1 2">
    <name type="scientific">Hymenoscyphus fraxineus</name>
    <dbReference type="NCBI Taxonomy" id="746836"/>
    <lineage>
        <taxon>Eukaryota</taxon>
        <taxon>Fungi</taxon>
        <taxon>Dikarya</taxon>
        <taxon>Ascomycota</taxon>
        <taxon>Pezizomycotina</taxon>
        <taxon>Leotiomycetes</taxon>
        <taxon>Helotiales</taxon>
        <taxon>Helotiaceae</taxon>
        <taxon>Hymenoscyphus</taxon>
    </lineage>
</organism>
<sequence>MLSTKGAMHAIWQDPDSMLPWLGISVGASRKMFLASQSGVQKQASNSSTGKTLWKYPQQYPHDSREDHISRAELRIASKNYWESVDEQCIT</sequence>
<keyword evidence="2" id="KW-1185">Reference proteome</keyword>
<comment type="caution">
    <text evidence="1">The sequence shown here is derived from an EMBL/GenBank/DDBJ whole genome shotgun (WGS) entry which is preliminary data.</text>
</comment>